<proteinExistence type="predicted"/>
<reference evidence="1 2" key="1">
    <citation type="submission" date="2019-03" db="EMBL/GenBank/DDBJ databases">
        <title>First draft genome of Liparis tanakae, snailfish: a comprehensive survey of snailfish specific genes.</title>
        <authorList>
            <person name="Kim W."/>
            <person name="Song I."/>
            <person name="Jeong J.-H."/>
            <person name="Kim D."/>
            <person name="Kim S."/>
            <person name="Ryu S."/>
            <person name="Song J.Y."/>
            <person name="Lee S.K."/>
        </authorList>
    </citation>
    <scope>NUCLEOTIDE SEQUENCE [LARGE SCALE GENOMIC DNA]</scope>
    <source>
        <tissue evidence="1">Muscle</tissue>
    </source>
</reference>
<dbReference type="EMBL" id="SRLO01000163">
    <property type="protein sequence ID" value="TNN70438.1"/>
    <property type="molecule type" value="Genomic_DNA"/>
</dbReference>
<dbReference type="Proteomes" id="UP000314294">
    <property type="component" value="Unassembled WGS sequence"/>
</dbReference>
<dbReference type="AlphaFoldDB" id="A0A4Z2HXP9"/>
<comment type="caution">
    <text evidence="1">The sequence shown here is derived from an EMBL/GenBank/DDBJ whole genome shotgun (WGS) entry which is preliminary data.</text>
</comment>
<keyword evidence="2" id="KW-1185">Reference proteome</keyword>
<accession>A0A4Z2HXP9</accession>
<evidence type="ECO:0000313" key="1">
    <source>
        <dbReference type="EMBL" id="TNN70438.1"/>
    </source>
</evidence>
<protein>
    <submittedName>
        <fullName evidence="1">Uncharacterized protein</fullName>
    </submittedName>
</protein>
<evidence type="ECO:0000313" key="2">
    <source>
        <dbReference type="Proteomes" id="UP000314294"/>
    </source>
</evidence>
<sequence length="177" mass="19767">MAQQIESPMASWLGTMIEKGQLAYSRSGCELTGEIWSWGLPEEKGVLGEISIGQDYDARLLFISQSFLWEQEPKQQRSDEKEAKGDMMEEEKTLAEREMVQINIMNLQGIETVPRDSLGAAHPLPIVCLTRGVEPMAMESWSGTVEAQSIRQPSLKLMQSASAEHSSSYLFKNKAAQ</sequence>
<gene>
    <name evidence="1" type="ORF">EYF80_019315</name>
</gene>
<dbReference type="OrthoDB" id="10578483at2759"/>
<name>A0A4Z2HXP9_9TELE</name>
<organism evidence="1 2">
    <name type="scientific">Liparis tanakae</name>
    <name type="common">Tanaka's snailfish</name>
    <dbReference type="NCBI Taxonomy" id="230148"/>
    <lineage>
        <taxon>Eukaryota</taxon>
        <taxon>Metazoa</taxon>
        <taxon>Chordata</taxon>
        <taxon>Craniata</taxon>
        <taxon>Vertebrata</taxon>
        <taxon>Euteleostomi</taxon>
        <taxon>Actinopterygii</taxon>
        <taxon>Neopterygii</taxon>
        <taxon>Teleostei</taxon>
        <taxon>Neoteleostei</taxon>
        <taxon>Acanthomorphata</taxon>
        <taxon>Eupercaria</taxon>
        <taxon>Perciformes</taxon>
        <taxon>Cottioidei</taxon>
        <taxon>Cottales</taxon>
        <taxon>Liparidae</taxon>
        <taxon>Liparis</taxon>
    </lineage>
</organism>